<dbReference type="Proteomes" id="UP000515125">
    <property type="component" value="Unplaced"/>
</dbReference>
<organism evidence="2 3">
    <name type="scientific">Cyclospora cayetanensis</name>
    <dbReference type="NCBI Taxonomy" id="88456"/>
    <lineage>
        <taxon>Eukaryota</taxon>
        <taxon>Sar</taxon>
        <taxon>Alveolata</taxon>
        <taxon>Apicomplexa</taxon>
        <taxon>Conoidasida</taxon>
        <taxon>Coccidia</taxon>
        <taxon>Eucoccidiorida</taxon>
        <taxon>Eimeriorina</taxon>
        <taxon>Eimeriidae</taxon>
        <taxon>Cyclospora</taxon>
    </lineage>
</organism>
<gene>
    <name evidence="3" type="primary">LOC113146755</name>
</gene>
<dbReference type="GeneID" id="113146755"/>
<dbReference type="InterPro" id="IPR036259">
    <property type="entry name" value="MFS_trans_sf"/>
</dbReference>
<sequence>MASRAASSRQIQERLSCAASLSHNRSRVFLPARGAFVALTTTPAASEVVYRGGASGAASFAAGAEAQLSAAAAAAASLPFDVGGMLGSVIAGFVADKFCSASRGAAQAFYATTPAAAAANVRKNSPLGARTAKKTAGSSATSTATRSRASRRGFAASGKKRKAVRCLNAKDTANNYPLRRRKTFTHARLHAGTNSVKHTAAAATQ</sequence>
<feature type="region of interest" description="Disordered" evidence="1">
    <location>
        <begin position="129"/>
        <end position="158"/>
    </location>
</feature>
<name>A0A6P6RTK3_9EIME</name>
<evidence type="ECO:0000313" key="3">
    <source>
        <dbReference type="RefSeq" id="XP_026190837.1"/>
    </source>
</evidence>
<protein>
    <submittedName>
        <fullName evidence="3">Uncharacterized protein LOC113146755</fullName>
    </submittedName>
</protein>
<accession>A0A6P6RTK3</accession>
<dbReference type="Gene3D" id="1.20.1250.20">
    <property type="entry name" value="MFS general substrate transporter like domains"/>
    <property type="match status" value="1"/>
</dbReference>
<feature type="compositionally biased region" description="Low complexity" evidence="1">
    <location>
        <begin position="134"/>
        <end position="157"/>
    </location>
</feature>
<dbReference type="RefSeq" id="XP_026190837.1">
    <property type="nucleotide sequence ID" value="XM_026335052.1"/>
</dbReference>
<proteinExistence type="predicted"/>
<dbReference type="AlphaFoldDB" id="A0A6P6RTK3"/>
<evidence type="ECO:0000256" key="1">
    <source>
        <dbReference type="SAM" id="MobiDB-lite"/>
    </source>
</evidence>
<evidence type="ECO:0000313" key="2">
    <source>
        <dbReference type="Proteomes" id="UP000515125"/>
    </source>
</evidence>
<keyword evidence="2" id="KW-1185">Reference proteome</keyword>
<reference evidence="3" key="1">
    <citation type="submission" date="2025-08" db="UniProtKB">
        <authorList>
            <consortium name="RefSeq"/>
        </authorList>
    </citation>
    <scope>IDENTIFICATION</scope>
</reference>